<dbReference type="STRING" id="89524.SAMN05444370_111134"/>
<dbReference type="EMBL" id="FNQM01000011">
    <property type="protein sequence ID" value="SEA78169.1"/>
    <property type="molecule type" value="Genomic_DNA"/>
</dbReference>
<organism evidence="1 2">
    <name type="scientific">Rubrimonas cliftonensis</name>
    <dbReference type="NCBI Taxonomy" id="89524"/>
    <lineage>
        <taxon>Bacteria</taxon>
        <taxon>Pseudomonadati</taxon>
        <taxon>Pseudomonadota</taxon>
        <taxon>Alphaproteobacteria</taxon>
        <taxon>Rhodobacterales</taxon>
        <taxon>Paracoccaceae</taxon>
        <taxon>Rubrimonas</taxon>
    </lineage>
</organism>
<sequence length="311" mass="32083">MTAEARRATETDRRAVALAALCSAGLCSAGLCSAGLCSAGLFAFALLDPPPPAHLHAADPALVWFRRAATGIGNSGWMIAACLVTALVAAHRAAHRAAPGRAAAHGSGLWMGLGLGLRLGPAHEAASGGAHAVAPAPRRALRTPARVAGLGTVAAPLMRAVGRARPEFADSIRDNHPEPLAFDFRLDSPPSCHAVTVFARTAALLIAPRWRPALVAVTDRGATSPAAGGAHRLTDVVAGAALRHRRAHDLARIFTARGLPVAMAAAPSEARAGLHAAFVLAAAALRRARPLPQETLHALHRALVRRRRADA</sequence>
<dbReference type="AlphaFoldDB" id="A0A1H4E064"/>
<dbReference type="OrthoDB" id="9780507at2"/>
<reference evidence="1 2" key="1">
    <citation type="submission" date="2016-10" db="EMBL/GenBank/DDBJ databases">
        <authorList>
            <person name="de Groot N.N."/>
        </authorList>
    </citation>
    <scope>NUCLEOTIDE SEQUENCE [LARGE SCALE GENOMIC DNA]</scope>
    <source>
        <strain evidence="1 2">DSM 15345</strain>
    </source>
</reference>
<dbReference type="Proteomes" id="UP000198703">
    <property type="component" value="Unassembled WGS sequence"/>
</dbReference>
<dbReference type="RefSeq" id="WP_093254912.1">
    <property type="nucleotide sequence ID" value="NZ_FNQM01000011.1"/>
</dbReference>
<protein>
    <recommendedName>
        <fullName evidence="3">PAP2 superfamily protein</fullName>
    </recommendedName>
</protein>
<evidence type="ECO:0000313" key="1">
    <source>
        <dbReference type="EMBL" id="SEA78169.1"/>
    </source>
</evidence>
<gene>
    <name evidence="1" type="ORF">SAMN05444370_111134</name>
</gene>
<evidence type="ECO:0000313" key="2">
    <source>
        <dbReference type="Proteomes" id="UP000198703"/>
    </source>
</evidence>
<evidence type="ECO:0008006" key="3">
    <source>
        <dbReference type="Google" id="ProtNLM"/>
    </source>
</evidence>
<proteinExistence type="predicted"/>
<name>A0A1H4E064_9RHOB</name>
<accession>A0A1H4E064</accession>
<keyword evidence="2" id="KW-1185">Reference proteome</keyword>